<dbReference type="Proteomes" id="UP000299102">
    <property type="component" value="Unassembled WGS sequence"/>
</dbReference>
<dbReference type="AlphaFoldDB" id="A0A4C1VMD7"/>
<proteinExistence type="predicted"/>
<feature type="region of interest" description="Disordered" evidence="1">
    <location>
        <begin position="38"/>
        <end position="60"/>
    </location>
</feature>
<accession>A0A4C1VMD7</accession>
<evidence type="ECO:0000256" key="1">
    <source>
        <dbReference type="SAM" id="MobiDB-lite"/>
    </source>
</evidence>
<evidence type="ECO:0000313" key="3">
    <source>
        <dbReference type="Proteomes" id="UP000299102"/>
    </source>
</evidence>
<keyword evidence="3" id="KW-1185">Reference proteome</keyword>
<protein>
    <submittedName>
        <fullName evidence="2">Uncharacterized protein</fullName>
    </submittedName>
</protein>
<organism evidence="2 3">
    <name type="scientific">Eumeta variegata</name>
    <name type="common">Bagworm moth</name>
    <name type="synonym">Eumeta japonica</name>
    <dbReference type="NCBI Taxonomy" id="151549"/>
    <lineage>
        <taxon>Eukaryota</taxon>
        <taxon>Metazoa</taxon>
        <taxon>Ecdysozoa</taxon>
        <taxon>Arthropoda</taxon>
        <taxon>Hexapoda</taxon>
        <taxon>Insecta</taxon>
        <taxon>Pterygota</taxon>
        <taxon>Neoptera</taxon>
        <taxon>Endopterygota</taxon>
        <taxon>Lepidoptera</taxon>
        <taxon>Glossata</taxon>
        <taxon>Ditrysia</taxon>
        <taxon>Tineoidea</taxon>
        <taxon>Psychidae</taxon>
        <taxon>Oiketicinae</taxon>
        <taxon>Eumeta</taxon>
    </lineage>
</organism>
<evidence type="ECO:0000313" key="2">
    <source>
        <dbReference type="EMBL" id="GBP39572.1"/>
    </source>
</evidence>
<sequence length="81" mass="8849">MSSRVALYCLVGTAHVYHTLLFSLVKVPVASFALTPLSSSTPPYSPSSSHSSPSPYSLIHHPTSLHQISYSYQRGQQRTSD</sequence>
<comment type="caution">
    <text evidence="2">The sequence shown here is derived from an EMBL/GenBank/DDBJ whole genome shotgun (WGS) entry which is preliminary data.</text>
</comment>
<reference evidence="2 3" key="1">
    <citation type="journal article" date="2019" name="Commun. Biol.">
        <title>The bagworm genome reveals a unique fibroin gene that provides high tensile strength.</title>
        <authorList>
            <person name="Kono N."/>
            <person name="Nakamura H."/>
            <person name="Ohtoshi R."/>
            <person name="Tomita M."/>
            <person name="Numata K."/>
            <person name="Arakawa K."/>
        </authorList>
    </citation>
    <scope>NUCLEOTIDE SEQUENCE [LARGE SCALE GENOMIC DNA]</scope>
</reference>
<gene>
    <name evidence="2" type="ORF">EVAR_26654_1</name>
</gene>
<name>A0A4C1VMD7_EUMVA</name>
<dbReference type="EMBL" id="BGZK01000368">
    <property type="protein sequence ID" value="GBP39572.1"/>
    <property type="molecule type" value="Genomic_DNA"/>
</dbReference>